<dbReference type="SUPFAM" id="SSF53187">
    <property type="entry name" value="Zn-dependent exopeptidases"/>
    <property type="match status" value="1"/>
</dbReference>
<dbReference type="Pfam" id="PF07687">
    <property type="entry name" value="M20_dimer"/>
    <property type="match status" value="1"/>
</dbReference>
<dbReference type="PANTHER" id="PTHR11014:SF63">
    <property type="entry name" value="METALLOPEPTIDASE, PUTATIVE (AFU_ORTHOLOGUE AFUA_6G09600)-RELATED"/>
    <property type="match status" value="1"/>
</dbReference>
<evidence type="ECO:0000256" key="1">
    <source>
        <dbReference type="ARBA" id="ARBA00022801"/>
    </source>
</evidence>
<dbReference type="InterPro" id="IPR036264">
    <property type="entry name" value="Bact_exopeptidase_dim_dom"/>
</dbReference>
<proteinExistence type="predicted"/>
<dbReference type="GO" id="GO:0046872">
    <property type="term" value="F:metal ion binding"/>
    <property type="evidence" value="ECO:0007669"/>
    <property type="project" value="UniProtKB-KW"/>
</dbReference>
<reference evidence="5 6" key="1">
    <citation type="submission" date="2019-11" db="EMBL/GenBank/DDBJ databases">
        <title>Novel species isolated from a subtropical stream in China.</title>
        <authorList>
            <person name="Lu H."/>
        </authorList>
    </citation>
    <scope>NUCLEOTIDE SEQUENCE [LARGE SCALE GENOMIC DNA]</scope>
    <source>
        <strain evidence="5 6">FT92W</strain>
    </source>
</reference>
<dbReference type="Gene3D" id="3.30.70.360">
    <property type="match status" value="1"/>
</dbReference>
<keyword evidence="6" id="KW-1185">Reference proteome</keyword>
<feature type="signal peptide" evidence="3">
    <location>
        <begin position="1"/>
        <end position="19"/>
    </location>
</feature>
<evidence type="ECO:0000313" key="6">
    <source>
        <dbReference type="Proteomes" id="UP000446768"/>
    </source>
</evidence>
<name>A0A7X2IPE0_9BURK</name>
<accession>A0A7X2IPE0</accession>
<feature type="binding site" evidence="2">
    <location>
        <position position="410"/>
    </location>
    <ligand>
        <name>Mn(2+)</name>
        <dbReference type="ChEBI" id="CHEBI:29035"/>
        <label>2</label>
    </ligand>
</feature>
<protein>
    <submittedName>
        <fullName evidence="5">Amidohydrolase</fullName>
    </submittedName>
</protein>
<sequence length="440" mass="46808">MKRMTLALACLGALQTAAAADTELHQAVAREYKERLGALFDHFHRNPELSFMEVNTAARIAQELRAAGFQVTEKVGGTGVVAILKNGPGPMAMLRADMDGLPVEEKSGLPNASKVMQKDREGNLFPVTHACGHDVHITSLVGTARQMAARKAEWSGTLMLIAQPAEERVGGALAMMRDRLWERFGKPDYALAFHVSAINVLGKIEALEGAPYSGADTVEVVVHGVGAHGASPHTGKDPVVIGAQIVMGLQALVSRDLPPREPGVITVGSFHAGTKANIISDTAELKMTVRSENPQTRKLLLDGIRRVALNTARAAGVSEDKLPTVREVDDPAPPTVNDIPLTRRLKAVWVQNMGPDILDAELPRLGMGAEDFPAFTSQPYIPSVYFRVGGTPKAALDAASAGGPPVAGHHSGLFKITPEQSVRTGVEASTLALLDLLKKP</sequence>
<dbReference type="PIRSF" id="PIRSF005962">
    <property type="entry name" value="Pept_M20D_amidohydro"/>
    <property type="match status" value="1"/>
</dbReference>
<dbReference type="GO" id="GO:0016787">
    <property type="term" value="F:hydrolase activity"/>
    <property type="evidence" value="ECO:0007669"/>
    <property type="project" value="UniProtKB-KW"/>
</dbReference>
<feature type="binding site" evidence="2">
    <location>
        <position position="133"/>
    </location>
    <ligand>
        <name>Mn(2+)</name>
        <dbReference type="ChEBI" id="CHEBI:29035"/>
        <label>2</label>
    </ligand>
</feature>
<dbReference type="EMBL" id="WKJJ01000011">
    <property type="protein sequence ID" value="MRV73594.1"/>
    <property type="molecule type" value="Genomic_DNA"/>
</dbReference>
<keyword evidence="3" id="KW-0732">Signal</keyword>
<keyword evidence="1 5" id="KW-0378">Hydrolase</keyword>
<dbReference type="NCBIfam" id="TIGR01891">
    <property type="entry name" value="amidohydrolases"/>
    <property type="match status" value="1"/>
</dbReference>
<dbReference type="Gene3D" id="3.40.630.10">
    <property type="entry name" value="Zn peptidases"/>
    <property type="match status" value="1"/>
</dbReference>
<feature type="domain" description="Peptidase M20 dimerisation" evidence="4">
    <location>
        <begin position="214"/>
        <end position="308"/>
    </location>
</feature>
<dbReference type="InterPro" id="IPR011650">
    <property type="entry name" value="Peptidase_M20_dimer"/>
</dbReference>
<keyword evidence="2" id="KW-0479">Metal-binding</keyword>
<feature type="chain" id="PRO_5030643311" evidence="3">
    <location>
        <begin position="20"/>
        <end position="440"/>
    </location>
</feature>
<dbReference type="Proteomes" id="UP000446768">
    <property type="component" value="Unassembled WGS sequence"/>
</dbReference>
<dbReference type="Pfam" id="PF01546">
    <property type="entry name" value="Peptidase_M20"/>
    <property type="match status" value="1"/>
</dbReference>
<dbReference type="PANTHER" id="PTHR11014">
    <property type="entry name" value="PEPTIDASE M20 FAMILY MEMBER"/>
    <property type="match status" value="1"/>
</dbReference>
<gene>
    <name evidence="5" type="ORF">GJ700_17930</name>
</gene>
<feature type="binding site" evidence="2">
    <location>
        <position position="194"/>
    </location>
    <ligand>
        <name>Mn(2+)</name>
        <dbReference type="ChEBI" id="CHEBI:29035"/>
        <label>2</label>
    </ligand>
</feature>
<evidence type="ECO:0000256" key="3">
    <source>
        <dbReference type="SAM" id="SignalP"/>
    </source>
</evidence>
<comment type="caution">
    <text evidence="5">The sequence shown here is derived from an EMBL/GenBank/DDBJ whole genome shotgun (WGS) entry which is preliminary data.</text>
</comment>
<keyword evidence="2" id="KW-0464">Manganese</keyword>
<dbReference type="InterPro" id="IPR002933">
    <property type="entry name" value="Peptidase_M20"/>
</dbReference>
<organism evidence="5 6">
    <name type="scientific">Pseudoduganella rivuli</name>
    <dbReference type="NCBI Taxonomy" id="2666085"/>
    <lineage>
        <taxon>Bacteria</taxon>
        <taxon>Pseudomonadati</taxon>
        <taxon>Pseudomonadota</taxon>
        <taxon>Betaproteobacteria</taxon>
        <taxon>Burkholderiales</taxon>
        <taxon>Oxalobacteraceae</taxon>
        <taxon>Telluria group</taxon>
        <taxon>Pseudoduganella</taxon>
    </lineage>
</organism>
<feature type="binding site" evidence="2">
    <location>
        <position position="131"/>
    </location>
    <ligand>
        <name>Mn(2+)</name>
        <dbReference type="ChEBI" id="CHEBI:29035"/>
        <label>2</label>
    </ligand>
</feature>
<dbReference type="SUPFAM" id="SSF55031">
    <property type="entry name" value="Bacterial exopeptidase dimerisation domain"/>
    <property type="match status" value="1"/>
</dbReference>
<evidence type="ECO:0000313" key="5">
    <source>
        <dbReference type="EMBL" id="MRV73594.1"/>
    </source>
</evidence>
<feature type="binding site" evidence="2">
    <location>
        <position position="167"/>
    </location>
    <ligand>
        <name>Mn(2+)</name>
        <dbReference type="ChEBI" id="CHEBI:29035"/>
        <label>2</label>
    </ligand>
</feature>
<evidence type="ECO:0000259" key="4">
    <source>
        <dbReference type="Pfam" id="PF07687"/>
    </source>
</evidence>
<dbReference type="RefSeq" id="WP_154376341.1">
    <property type="nucleotide sequence ID" value="NZ_WKJJ01000011.1"/>
</dbReference>
<dbReference type="InterPro" id="IPR017439">
    <property type="entry name" value="Amidohydrolase"/>
</dbReference>
<evidence type="ECO:0000256" key="2">
    <source>
        <dbReference type="PIRSR" id="PIRSR005962-1"/>
    </source>
</evidence>
<dbReference type="AlphaFoldDB" id="A0A7X2IPE0"/>
<comment type="cofactor">
    <cofactor evidence="2">
        <name>Mn(2+)</name>
        <dbReference type="ChEBI" id="CHEBI:29035"/>
    </cofactor>
    <text evidence="2">The Mn(2+) ion enhances activity.</text>
</comment>